<dbReference type="Proteomes" id="UP000247612">
    <property type="component" value="Unassembled WGS sequence"/>
</dbReference>
<comment type="caution">
    <text evidence="4">The sequence shown here is derived from an EMBL/GenBank/DDBJ whole genome shotgun (WGS) entry which is preliminary data.</text>
</comment>
<dbReference type="Gene3D" id="3.90.1750.20">
    <property type="entry name" value="Putative Large Serine Recombinase, Chain B, Domain 2"/>
    <property type="match status" value="1"/>
</dbReference>
<dbReference type="InterPro" id="IPR025827">
    <property type="entry name" value="Zn_ribbon_recom_dom"/>
</dbReference>
<dbReference type="InterPro" id="IPR006119">
    <property type="entry name" value="Resolv_N"/>
</dbReference>
<dbReference type="Pfam" id="PF13408">
    <property type="entry name" value="Zn_ribbon_recom"/>
    <property type="match status" value="1"/>
</dbReference>
<keyword evidence="1" id="KW-0175">Coiled coil</keyword>
<dbReference type="InterPro" id="IPR036162">
    <property type="entry name" value="Resolvase-like_N_sf"/>
</dbReference>
<evidence type="ECO:0000259" key="3">
    <source>
        <dbReference type="PROSITE" id="PS51737"/>
    </source>
</evidence>
<evidence type="ECO:0000313" key="5">
    <source>
        <dbReference type="Proteomes" id="UP000247612"/>
    </source>
</evidence>
<dbReference type="GO" id="GO:0000150">
    <property type="term" value="F:DNA strand exchange activity"/>
    <property type="evidence" value="ECO:0007669"/>
    <property type="project" value="InterPro"/>
</dbReference>
<reference evidence="4 5" key="1">
    <citation type="submission" date="2018-05" db="EMBL/GenBank/DDBJ databases">
        <title>Genomic Encyclopedia of Type Strains, Phase IV (KMG-IV): sequencing the most valuable type-strain genomes for metagenomic binning, comparative biology and taxonomic classification.</title>
        <authorList>
            <person name="Goeker M."/>
        </authorList>
    </citation>
    <scope>NUCLEOTIDE SEQUENCE [LARGE SCALE GENOMIC DNA]</scope>
    <source>
        <strain evidence="4 5">JC118</strain>
    </source>
</reference>
<dbReference type="AlphaFoldDB" id="A0A318KI14"/>
<organism evidence="4 5">
    <name type="scientific">Dielma fastidiosa</name>
    <dbReference type="NCBI Taxonomy" id="1034346"/>
    <lineage>
        <taxon>Bacteria</taxon>
        <taxon>Bacillati</taxon>
        <taxon>Bacillota</taxon>
        <taxon>Erysipelotrichia</taxon>
        <taxon>Erysipelotrichales</taxon>
        <taxon>Erysipelotrichaceae</taxon>
        <taxon>Dielma</taxon>
    </lineage>
</organism>
<dbReference type="OrthoDB" id="9781670at2"/>
<keyword evidence="5" id="KW-1185">Reference proteome</keyword>
<dbReference type="CDD" id="cd00338">
    <property type="entry name" value="Ser_Recombinase"/>
    <property type="match status" value="1"/>
</dbReference>
<dbReference type="SUPFAM" id="SSF53041">
    <property type="entry name" value="Resolvase-like"/>
    <property type="match status" value="1"/>
</dbReference>
<dbReference type="RefSeq" id="WP_022939574.1">
    <property type="nucleotide sequence ID" value="NZ_CABKRQ010000010.1"/>
</dbReference>
<dbReference type="PROSITE" id="PS51737">
    <property type="entry name" value="RECOMBINASE_DNA_BIND"/>
    <property type="match status" value="1"/>
</dbReference>
<feature type="domain" description="Recombinase" evidence="3">
    <location>
        <begin position="156"/>
        <end position="280"/>
    </location>
</feature>
<dbReference type="PANTHER" id="PTHR30461:SF23">
    <property type="entry name" value="DNA RECOMBINASE-RELATED"/>
    <property type="match status" value="1"/>
</dbReference>
<dbReference type="InterPro" id="IPR011109">
    <property type="entry name" value="DNA_bind_recombinase_dom"/>
</dbReference>
<evidence type="ECO:0000313" key="4">
    <source>
        <dbReference type="EMBL" id="PXX77379.1"/>
    </source>
</evidence>
<sequence>MKTAFGYGRFSTDRQREESIEAQEIAIRDFCKRNKIKLLEFYADRGLSGTNDNREQFQNMLDEADKGKVDFVVVHKLDRFARNRYDSAVVRKRLADHGVKLLSVLENVNDDSPEDVILMSVLEGMAEYYSKNLSREVKKGMYRNVEKGIYNGGFLPYGYKVNNETRMIEIDDYEASIVKEIYNLYLDNNGYVTIANKLNERGLKTKRGNDWTADTIGKLLKNEKYKGTYFHGKSKVIRNGRKQKVIKNTEWKQEETYPIIIEAEIWETARRKRTMNKPKGGKKHNYLLVGYVKCKKCGANYIGSSSAPYENHVYRFYTCSKHNRKKCDAKIINADMLEATVIDFIKETFFNKESLNEYINEGLELLNDKSDNEERINSLKKEIQACDKKLDNILDVYLDEEMSKEKYLARKNKIEDKMQYLQSELEYLTTTAEVLTKKDVKKAINYLLKNVDDSYEYKKMMVDTFLDHVIVDDETFEITLIYNLFRKSCNFLCNDDSTNPYSSKKAFTASPPLQIN</sequence>
<dbReference type="GO" id="GO:0003677">
    <property type="term" value="F:DNA binding"/>
    <property type="evidence" value="ECO:0007669"/>
    <property type="project" value="InterPro"/>
</dbReference>
<feature type="coiled-coil region" evidence="1">
    <location>
        <begin position="369"/>
        <end position="424"/>
    </location>
</feature>
<dbReference type="PROSITE" id="PS51736">
    <property type="entry name" value="RECOMBINASES_3"/>
    <property type="match status" value="1"/>
</dbReference>
<dbReference type="PANTHER" id="PTHR30461">
    <property type="entry name" value="DNA-INVERTASE FROM LAMBDOID PROPHAGE"/>
    <property type="match status" value="1"/>
</dbReference>
<name>A0A318KI14_9FIRM</name>
<gene>
    <name evidence="4" type="ORF">DES51_111131</name>
</gene>
<evidence type="ECO:0000256" key="1">
    <source>
        <dbReference type="SAM" id="Coils"/>
    </source>
</evidence>
<accession>A0A318KI14</accession>
<dbReference type="InterPro" id="IPR038109">
    <property type="entry name" value="DNA_bind_recomb_sf"/>
</dbReference>
<dbReference type="STRING" id="1034346.GCA_000313565_03295"/>
<protein>
    <submittedName>
        <fullName evidence="4">DNA invertase Pin-like site-specific DNA recombinase</fullName>
    </submittedName>
</protein>
<feature type="domain" description="Resolvase/invertase-type recombinase catalytic" evidence="2">
    <location>
        <begin position="3"/>
        <end position="148"/>
    </location>
</feature>
<dbReference type="SMART" id="SM00857">
    <property type="entry name" value="Resolvase"/>
    <property type="match status" value="1"/>
</dbReference>
<dbReference type="EMBL" id="QJKH01000011">
    <property type="protein sequence ID" value="PXX77379.1"/>
    <property type="molecule type" value="Genomic_DNA"/>
</dbReference>
<dbReference type="InterPro" id="IPR050639">
    <property type="entry name" value="SSR_resolvase"/>
</dbReference>
<proteinExistence type="predicted"/>
<dbReference type="Gene3D" id="3.40.50.1390">
    <property type="entry name" value="Resolvase, N-terminal catalytic domain"/>
    <property type="match status" value="1"/>
</dbReference>
<evidence type="ECO:0000259" key="2">
    <source>
        <dbReference type="PROSITE" id="PS51736"/>
    </source>
</evidence>
<dbReference type="Pfam" id="PF00239">
    <property type="entry name" value="Resolvase"/>
    <property type="match status" value="1"/>
</dbReference>
<dbReference type="Pfam" id="PF07508">
    <property type="entry name" value="Recombinase"/>
    <property type="match status" value="1"/>
</dbReference>